<evidence type="ECO:0000313" key="4">
    <source>
        <dbReference type="Proteomes" id="UP001521116"/>
    </source>
</evidence>
<dbReference type="InterPro" id="IPR052895">
    <property type="entry name" value="HetReg/Transcr_Mod"/>
</dbReference>
<comment type="caution">
    <text evidence="3">The sequence shown here is derived from an EMBL/GenBank/DDBJ whole genome shotgun (WGS) entry which is preliminary data.</text>
</comment>
<feature type="compositionally biased region" description="Basic and acidic residues" evidence="1">
    <location>
        <begin position="539"/>
        <end position="550"/>
    </location>
</feature>
<accession>A0ABR3SEJ1</accession>
<protein>
    <recommendedName>
        <fullName evidence="2">Heterokaryon incompatibility domain-containing protein</fullName>
    </recommendedName>
</protein>
<keyword evidence="4" id="KW-1185">Reference proteome</keyword>
<gene>
    <name evidence="3" type="ORF">SLS56_010399</name>
</gene>
<reference evidence="3 4" key="1">
    <citation type="submission" date="2024-02" db="EMBL/GenBank/DDBJ databases">
        <title>De novo assembly and annotation of 12 fungi associated with fruit tree decline syndrome in Ontario, Canada.</title>
        <authorList>
            <person name="Sulman M."/>
            <person name="Ellouze W."/>
            <person name="Ilyukhin E."/>
        </authorList>
    </citation>
    <scope>NUCLEOTIDE SEQUENCE [LARGE SCALE GENOMIC DNA]</scope>
    <source>
        <strain evidence="3 4">M1-105</strain>
    </source>
</reference>
<proteinExistence type="predicted"/>
<dbReference type="InterPro" id="IPR021514">
    <property type="entry name" value="DUF3176"/>
</dbReference>
<evidence type="ECO:0000256" key="1">
    <source>
        <dbReference type="SAM" id="MobiDB-lite"/>
    </source>
</evidence>
<dbReference type="Pfam" id="PF26639">
    <property type="entry name" value="Het-6_barrel"/>
    <property type="match status" value="1"/>
</dbReference>
<dbReference type="Pfam" id="PF06985">
    <property type="entry name" value="HET"/>
    <property type="match status" value="1"/>
</dbReference>
<name>A0ABR3SEJ1_9PEZI</name>
<dbReference type="EMBL" id="JAJVDC020000200">
    <property type="protein sequence ID" value="KAL1618796.1"/>
    <property type="molecule type" value="Genomic_DNA"/>
</dbReference>
<sequence length="1155" mass="128174">MGMSELKWSWFRKPRYLKDLDTMDTASRGPWARIPMTNNYTGYNPHVGAGINELDPGMAVAVYTGLMDPPANTSVSIAVDCPTGNCTFPHDNGATLSSLGVCHACRDISDQITNITASEGGGYNMTLPSGATLQYGSYIDAVNCVASYDEDGPLVLYSFDALVVREKGYLGARCSLYPCVTTYGSNVTDSVYTETRVSSIKHDLPVDTFTDIQPWSMATNRTLRNGSWHDCSPSPTQTDMNVVPITPNKTVTNPDNNYTDIMWYPADCVYAVNWNALSAFQNFFHDIWANQTLSRVYASYWNVTTGPLWLQGLYRNGTANMTTVNEYMEGLTISLSAAIRTNGDTESNDYMKGTVMASQTCIRVRWVWISLPASLYALTVVFMTLTVLQTKDQKWNGHWKSSAVALLFHGFDADTRRELGSMHDKSGIYETVEHVKSSGPEVGPQAPLSSLRLFCNNARYCRSTTMAAIPEFAYQPLDEARNEIRVISFLRPHDPAAPTPVSPEHAELVHCTLEHVSLNERLNDYENFVASSPPLSRRNSHDIWHTETNNRYRSSSPRGGADTPPDRASAHPRYHRFAWGDYGALSYTWGDQSQKRPILLNDTVVHVGRNLEAALRRFVRYSDYADGLKLWVDAICINQRDLQERSRQVRRMGNIFSSALLVTIWLGELPEVEADADAAGMVALQALVSRCLDDSTTKQAVEKTLQDPQISSALRVAVERLVNVAYWTRTWIIQEKCLGPFNASLLFGPYVFSLIPLRNFLACANNIAGAIKTREKAWQILKLMELAVRHQERLPLGNGDEDRKKADMDDLGLLLMLGRLAQTTDPRDKLYGLMGMIPRYVTQHIEPDYSAPVERVFSDFGRALIQGFNNLNMVLTGNSPSAFNVPSWVPDLTDLWDPHLWSTDCNATPGTHPRFSVTDNGRTLVVQGFKCDVVDSTAPQLGWTGGALGVQQPAQQPLHATAPPPGADLKTAIVRTIHRHATLDCHAGATVLDIPWLDDDADDDARTQLLLARGWGPVLAHANLADFHRFRAQLDAHWRPWGRAFRSFFPPAADVPVCARPAEFVAALERHQGIVYPVLTTRRGLFGTSIHAARPGDVVAVVPGCYAPVVLRPRTEAGGEVFEAVSHCYVEGLMRGEAMGWLEGGEGVLEDLRIF</sequence>
<dbReference type="Proteomes" id="UP001521116">
    <property type="component" value="Unassembled WGS sequence"/>
</dbReference>
<evidence type="ECO:0000259" key="2">
    <source>
        <dbReference type="Pfam" id="PF06985"/>
    </source>
</evidence>
<evidence type="ECO:0000313" key="3">
    <source>
        <dbReference type="EMBL" id="KAL1618796.1"/>
    </source>
</evidence>
<dbReference type="PANTHER" id="PTHR24148:SF73">
    <property type="entry name" value="HET DOMAIN PROTEIN (AFU_ORTHOLOGUE AFUA_8G01020)"/>
    <property type="match status" value="1"/>
</dbReference>
<dbReference type="PANTHER" id="PTHR24148">
    <property type="entry name" value="ANKYRIN REPEAT DOMAIN-CONTAINING PROTEIN 39 HOMOLOG-RELATED"/>
    <property type="match status" value="1"/>
</dbReference>
<dbReference type="Pfam" id="PF11374">
    <property type="entry name" value="DUF3176"/>
    <property type="match status" value="1"/>
</dbReference>
<feature type="region of interest" description="Disordered" evidence="1">
    <location>
        <begin position="539"/>
        <end position="570"/>
    </location>
</feature>
<dbReference type="InterPro" id="IPR010730">
    <property type="entry name" value="HET"/>
</dbReference>
<feature type="domain" description="Heterokaryon incompatibility" evidence="2">
    <location>
        <begin position="582"/>
        <end position="735"/>
    </location>
</feature>
<organism evidence="3 4">
    <name type="scientific">Neofusicoccum ribis</name>
    <dbReference type="NCBI Taxonomy" id="45134"/>
    <lineage>
        <taxon>Eukaryota</taxon>
        <taxon>Fungi</taxon>
        <taxon>Dikarya</taxon>
        <taxon>Ascomycota</taxon>
        <taxon>Pezizomycotina</taxon>
        <taxon>Dothideomycetes</taxon>
        <taxon>Dothideomycetes incertae sedis</taxon>
        <taxon>Botryosphaeriales</taxon>
        <taxon>Botryosphaeriaceae</taxon>
        <taxon>Neofusicoccum</taxon>
    </lineage>
</organism>